<dbReference type="SUPFAM" id="SSF117281">
    <property type="entry name" value="Kelch motif"/>
    <property type="match status" value="1"/>
</dbReference>
<accession>A0ABQ8EIR7</accession>
<dbReference type="SUPFAM" id="SSF81383">
    <property type="entry name" value="F-box domain"/>
    <property type="match status" value="1"/>
</dbReference>
<dbReference type="SMART" id="SM00256">
    <property type="entry name" value="FBOX"/>
    <property type="match status" value="1"/>
</dbReference>
<dbReference type="PANTHER" id="PTHR31672">
    <property type="entry name" value="BNACNNG10540D PROTEIN"/>
    <property type="match status" value="1"/>
</dbReference>
<feature type="domain" description="F-box" evidence="1">
    <location>
        <begin position="6"/>
        <end position="51"/>
    </location>
</feature>
<protein>
    <recommendedName>
        <fullName evidence="1">F-box domain-containing protein</fullName>
    </recommendedName>
</protein>
<dbReference type="NCBIfam" id="TIGR01640">
    <property type="entry name" value="F_box_assoc_1"/>
    <property type="match status" value="1"/>
</dbReference>
<name>A0ABQ8EIR7_BRANA</name>
<dbReference type="InterPro" id="IPR006527">
    <property type="entry name" value="F-box-assoc_dom_typ1"/>
</dbReference>
<dbReference type="Gene3D" id="1.20.1280.50">
    <property type="match status" value="1"/>
</dbReference>
<evidence type="ECO:0000259" key="1">
    <source>
        <dbReference type="PROSITE" id="PS50181"/>
    </source>
</evidence>
<gene>
    <name evidence="2" type="ORF">HID58_001170</name>
</gene>
<sequence>MLNRHRSSVNLLPHDVVELILERLPVKSLVRFRSVSKTWKLTIETRRFQERQLIHRRQLRGPDILFVHIGDDGLKTDAGRLVFGSSVVHTFSFPTCCMSVCHGSCDGLVCLYTVYDSSVSVMVVNPATRWHQSLPLARIQQLFVDKISEGTFGSPCPILGFGKDKVKGTYKPVFLYNSSGFGLNNITTCEVFDFSTNLWRYVEPAAPYRIIVDHDPVYLDGSLYWFTECKETKVLSLDLHTETFQVICKAPFACVHYDPHSVSMCILDNCLCVSESNWPTQDIWLLDSSGGKKMCSIDLTNTLDWSGKYALLAIAILENNKLLLRARGYMQPLVIHDIHTKSYELLFKPNGCVGSNRLSLFKVHQVGQVNRKPLLIYPHGAPSIRLLEVKVKYTNPFVFHHLYKSNTVKRTNDLHGLCSKDRSKFSAVSGENRGDKNLNLVFGQLCTV</sequence>
<organism evidence="2 3">
    <name type="scientific">Brassica napus</name>
    <name type="common">Rape</name>
    <dbReference type="NCBI Taxonomy" id="3708"/>
    <lineage>
        <taxon>Eukaryota</taxon>
        <taxon>Viridiplantae</taxon>
        <taxon>Streptophyta</taxon>
        <taxon>Embryophyta</taxon>
        <taxon>Tracheophyta</taxon>
        <taxon>Spermatophyta</taxon>
        <taxon>Magnoliopsida</taxon>
        <taxon>eudicotyledons</taxon>
        <taxon>Gunneridae</taxon>
        <taxon>Pentapetalae</taxon>
        <taxon>rosids</taxon>
        <taxon>malvids</taxon>
        <taxon>Brassicales</taxon>
        <taxon>Brassicaceae</taxon>
        <taxon>Brassiceae</taxon>
        <taxon>Brassica</taxon>
    </lineage>
</organism>
<evidence type="ECO:0000313" key="2">
    <source>
        <dbReference type="EMBL" id="KAH0941533.1"/>
    </source>
</evidence>
<dbReference type="InterPro" id="IPR017451">
    <property type="entry name" value="F-box-assoc_interact_dom"/>
</dbReference>
<dbReference type="InterPro" id="IPR001810">
    <property type="entry name" value="F-box_dom"/>
</dbReference>
<dbReference type="InterPro" id="IPR015915">
    <property type="entry name" value="Kelch-typ_b-propeller"/>
</dbReference>
<comment type="caution">
    <text evidence="2">The sequence shown here is derived from an EMBL/GenBank/DDBJ whole genome shotgun (WGS) entry which is preliminary data.</text>
</comment>
<dbReference type="PANTHER" id="PTHR31672:SF13">
    <property type="entry name" value="F-BOX PROTEIN CPR30-LIKE"/>
    <property type="match status" value="1"/>
</dbReference>
<keyword evidence="3" id="KW-1185">Reference proteome</keyword>
<dbReference type="Pfam" id="PF07734">
    <property type="entry name" value="FBA_1"/>
    <property type="match status" value="1"/>
</dbReference>
<dbReference type="InterPro" id="IPR036047">
    <property type="entry name" value="F-box-like_dom_sf"/>
</dbReference>
<dbReference type="InterPro" id="IPR050796">
    <property type="entry name" value="SCF_F-box_component"/>
</dbReference>
<reference evidence="2 3" key="1">
    <citation type="submission" date="2021-05" db="EMBL/GenBank/DDBJ databases">
        <title>Genome Assembly of Synthetic Allotetraploid Brassica napus Reveals Homoeologous Exchanges between Subgenomes.</title>
        <authorList>
            <person name="Davis J.T."/>
        </authorList>
    </citation>
    <scope>NUCLEOTIDE SEQUENCE [LARGE SCALE GENOMIC DNA]</scope>
    <source>
        <strain evidence="3">cv. Da-Ae</strain>
        <tissue evidence="2">Seedling</tissue>
    </source>
</reference>
<proteinExistence type="predicted"/>
<dbReference type="Proteomes" id="UP000824890">
    <property type="component" value="Unassembled WGS sequence"/>
</dbReference>
<evidence type="ECO:0000313" key="3">
    <source>
        <dbReference type="Proteomes" id="UP000824890"/>
    </source>
</evidence>
<dbReference type="EMBL" id="JAGKQM010000001">
    <property type="protein sequence ID" value="KAH0941533.1"/>
    <property type="molecule type" value="Genomic_DNA"/>
</dbReference>
<dbReference type="Pfam" id="PF00646">
    <property type="entry name" value="F-box"/>
    <property type="match status" value="1"/>
</dbReference>
<dbReference type="PROSITE" id="PS50181">
    <property type="entry name" value="FBOX"/>
    <property type="match status" value="1"/>
</dbReference>
<dbReference type="CDD" id="cd22157">
    <property type="entry name" value="F-box_AtFBW1-like"/>
    <property type="match status" value="1"/>
</dbReference>